<evidence type="ECO:0000256" key="2">
    <source>
        <dbReference type="ARBA" id="ARBA00022448"/>
    </source>
</evidence>
<keyword evidence="3 9" id="KW-1003">Cell membrane</keyword>
<dbReference type="HAMAP" id="MF_01871">
    <property type="entry name" value="DabA"/>
    <property type="match status" value="1"/>
</dbReference>
<feature type="binding site" evidence="9">
    <location>
        <position position="912"/>
    </location>
    <ligand>
        <name>Zn(2+)</name>
        <dbReference type="ChEBI" id="CHEBI:29105"/>
    </ligand>
</feature>
<organism evidence="15 16">
    <name type="scientific">Micromonospora auratinigra</name>
    <dbReference type="NCBI Taxonomy" id="261654"/>
    <lineage>
        <taxon>Bacteria</taxon>
        <taxon>Bacillati</taxon>
        <taxon>Actinomycetota</taxon>
        <taxon>Actinomycetes</taxon>
        <taxon>Micromonosporales</taxon>
        <taxon>Micromonosporaceae</taxon>
        <taxon>Micromonospora</taxon>
    </lineage>
</organism>
<evidence type="ECO:0000313" key="15">
    <source>
        <dbReference type="EMBL" id="SBT39870.1"/>
    </source>
</evidence>
<protein>
    <recommendedName>
        <fullName evidence="9">Probable inorganic carbon transporter subunit DabA</fullName>
    </recommendedName>
</protein>
<keyword evidence="2 9" id="KW-0813">Transport</keyword>
<keyword evidence="7 12" id="KW-1133">Transmembrane helix</keyword>
<dbReference type="InterPro" id="IPR001750">
    <property type="entry name" value="ND/Mrp_TM"/>
</dbReference>
<feature type="transmembrane region" description="Helical" evidence="12">
    <location>
        <begin position="171"/>
        <end position="191"/>
    </location>
</feature>
<evidence type="ECO:0000313" key="16">
    <source>
        <dbReference type="Proteomes" id="UP000199385"/>
    </source>
</evidence>
<feature type="domain" description="NADH:quinone oxidoreductase/Mrp antiporter transmembrane" evidence="13">
    <location>
        <begin position="129"/>
        <end position="349"/>
    </location>
</feature>
<feature type="transmembrane region" description="Helical" evidence="12">
    <location>
        <begin position="422"/>
        <end position="440"/>
    </location>
</feature>
<evidence type="ECO:0000259" key="13">
    <source>
        <dbReference type="Pfam" id="PF00361"/>
    </source>
</evidence>
<dbReference type="GO" id="GO:0012505">
    <property type="term" value="C:endomembrane system"/>
    <property type="evidence" value="ECO:0007669"/>
    <property type="project" value="UniProtKB-SubCell"/>
</dbReference>
<comment type="similarity">
    <text evidence="9">Belongs to the inorganic carbon transporter (TC 9.A.2) DabA family.</text>
</comment>
<dbReference type="GO" id="GO:0008270">
    <property type="term" value="F:zinc ion binding"/>
    <property type="evidence" value="ECO:0007669"/>
    <property type="project" value="UniProtKB-UniRule"/>
</dbReference>
<dbReference type="OrthoDB" id="9805101at2"/>
<feature type="transmembrane region" description="Helical" evidence="12">
    <location>
        <begin position="203"/>
        <end position="221"/>
    </location>
</feature>
<gene>
    <name evidence="9" type="primary">dabA</name>
    <name evidence="15" type="ORF">GA0070611_1056</name>
</gene>
<evidence type="ECO:0000256" key="5">
    <source>
        <dbReference type="ARBA" id="ARBA00022723"/>
    </source>
</evidence>
<sequence>MTIALITAVLAAPALASLSALVTRDSRHAARVTGPLLALAAGGAVLLLAVTAVDGPVTGTLLRPVVADVPVSIGVRVDRFVALFVLLVCGIAAAVSGYARRYLDGDPRAAAFQARVAGATAATLLMATAPNLGQLALGWVLAGRLLAGLIGHHRDRPRVRDATRRVRRLFLAADLALVGGLVLLAVGLRAGDLAAVRDAAADAPPGLLVPAGLLLLAAGMVRSAQVPVHGWLPSTLDAPTPVSAFLHAGMVNVVGFLLITLAPVFVAAPGVLAVALLVGLLTAAAGTLFGAVRTDAKGALARSTVAQMGFMLAQCGLGAFGLAAVHLVGHGVFKAYAFLSAGGAVRQHAQAADAPRPAGPTPTQRLVLAGGVLLAVVALVEVALGASLGGLLSAALAVAAGTGALAGALADRLLARRQVATVAAAVVAACVGYLLLGRLAERWLRLPSAVSPAAVAVAAVVLAGIATTAWLVARRPTARLWWWAWRDGYPGRWWRPSTTAVTPAVARSTVRDTDAAVAVASAATAADLVGQAWPVDTFVAVNPLAGLERLPFTAATDRLRTVAGARTHLTAQEYRRRLHAGDIEETDLAAALTGTPLEGGAALLPDGRLVTGPELRELVLRRPVHDGPPPPADLLAAVRRRLAVAPPAPADPDSGYAEPTLAERLDRATGGRLAEQVDDLVAGWCAAYCGQPAARWPVPGGDAEGSWARWRRTAGGDTLPRLLGVSGFADFVTALPAAPEAALALLLRQLGVPASGWSAYLSRSLVRLPGWAGHARWWSAHRSARPGLSVVELLAIRLAYEVALGDATARRRLGVPGRIDTVAAGTPERPDQALPVARLAAALDLTADGIAALGAPALAALRDAVTDLSAQRQAEVWLAAAEHAYRRRLRAQLDRRTAPADAGAPLAQAVFCIDVRSEGLRRHLEAAGPVETFGFAGFFGLPLRTVSPDARAGRDRCPVLMSPVATVTGPEPEPARVAGRRLRQGWRRAVSGARGNPVGAFAFVEIAGLVAAGALLARAVAPARLAGDLSEPAPTAADLARALTLDERVYYAEATLRAMGLTDRFAPLLLLCGHGASTVNNPYAAALDCGACGGNRGGVSARMAAAMLNDPAVRAGLARRGVGIPAGTHVLAAEHDTVTDEVRLTDVDAVPATHRGAVEELSRLLDLASAALRRERADRLPDRPAAGRLPGRATDWAQVRPEWALAGNAAFIAGPRARTAGLDLGCRTFLHSYDWSTDPDAASLETILTGPLVVAQWINMQYYFASVDPERFGAGDKTVHTVLGDGLGVLSGSGGDLRTGLPRQSVGDGQRLVHEPLRLLAVVHAPYPMVAAVLRRNPALRDLVDGHWLHLCAVDPDTGLWWEPAGGDAWRPVPAPAATAPAAPTAAPAVATPA</sequence>
<keyword evidence="5 9" id="KW-0479">Metal-binding</keyword>
<comment type="subcellular location">
    <subcellularLocation>
        <location evidence="9">Cell membrane</location>
        <topology evidence="9">Peripheral membrane protein</topology>
    </subcellularLocation>
    <subcellularLocation>
        <location evidence="1">Endomembrane system</location>
        <topology evidence="1">Multi-pass membrane protein</topology>
    </subcellularLocation>
    <subcellularLocation>
        <location evidence="10">Membrane</location>
        <topology evidence="10">Multi-pass membrane protein</topology>
    </subcellularLocation>
</comment>
<evidence type="ECO:0000256" key="9">
    <source>
        <dbReference type="HAMAP-Rule" id="MF_01871"/>
    </source>
</evidence>
<dbReference type="Pfam" id="PF00361">
    <property type="entry name" value="Proton_antipo_M"/>
    <property type="match status" value="1"/>
</dbReference>
<proteinExistence type="inferred from homology"/>
<evidence type="ECO:0000256" key="6">
    <source>
        <dbReference type="ARBA" id="ARBA00022833"/>
    </source>
</evidence>
<dbReference type="RefSeq" id="WP_091658309.1">
    <property type="nucleotide sequence ID" value="NZ_LT594323.1"/>
</dbReference>
<feature type="transmembrane region" description="Helical" evidence="12">
    <location>
        <begin position="452"/>
        <end position="473"/>
    </location>
</feature>
<comment type="subunit">
    <text evidence="9">Forms a complex with DabB.</text>
</comment>
<feature type="compositionally biased region" description="Low complexity" evidence="11">
    <location>
        <begin position="1376"/>
        <end position="1394"/>
    </location>
</feature>
<feature type="transmembrane region" description="Helical" evidence="12">
    <location>
        <begin position="390"/>
        <end position="410"/>
    </location>
</feature>
<dbReference type="InterPro" id="IPR001516">
    <property type="entry name" value="Proton_antipo_N"/>
</dbReference>
<comment type="function">
    <text evidence="9">Part of an energy-coupled inorganic carbon pump.</text>
</comment>
<feature type="binding site" evidence="9">
    <location>
        <position position="1074"/>
    </location>
    <ligand>
        <name>Zn(2+)</name>
        <dbReference type="ChEBI" id="CHEBI:29105"/>
    </ligand>
</feature>
<evidence type="ECO:0000256" key="1">
    <source>
        <dbReference type="ARBA" id="ARBA00004127"/>
    </source>
</evidence>
<evidence type="ECO:0000256" key="3">
    <source>
        <dbReference type="ARBA" id="ARBA00022475"/>
    </source>
</evidence>
<dbReference type="InterPro" id="IPR018752">
    <property type="entry name" value="DabA"/>
</dbReference>
<evidence type="ECO:0000256" key="4">
    <source>
        <dbReference type="ARBA" id="ARBA00022692"/>
    </source>
</evidence>
<dbReference type="PANTHER" id="PTHR38344:SF1">
    <property type="entry name" value="INORGANIC CARBON TRANSPORTER SUBUNIT DABA-RELATED"/>
    <property type="match status" value="1"/>
</dbReference>
<feature type="transmembrane region" description="Helical" evidence="12">
    <location>
        <begin position="366"/>
        <end position="384"/>
    </location>
</feature>
<feature type="transmembrane region" description="Helical" evidence="12">
    <location>
        <begin position="80"/>
        <end position="99"/>
    </location>
</feature>
<evidence type="ECO:0000256" key="12">
    <source>
        <dbReference type="SAM" id="Phobius"/>
    </source>
</evidence>
<feature type="transmembrane region" description="Helical" evidence="12">
    <location>
        <begin position="271"/>
        <end position="292"/>
    </location>
</feature>
<keyword evidence="4 10" id="KW-0812">Transmembrane</keyword>
<evidence type="ECO:0000256" key="10">
    <source>
        <dbReference type="RuleBase" id="RU000320"/>
    </source>
</evidence>
<dbReference type="Proteomes" id="UP000199385">
    <property type="component" value="Chromosome I"/>
</dbReference>
<reference evidence="16" key="1">
    <citation type="submission" date="2016-06" db="EMBL/GenBank/DDBJ databases">
        <authorList>
            <person name="Varghese N."/>
            <person name="Submissions Spin"/>
        </authorList>
    </citation>
    <scope>NUCLEOTIDE SEQUENCE [LARGE SCALE GENOMIC DNA]</scope>
    <source>
        <strain evidence="16">DSM 44815</strain>
    </source>
</reference>
<comment type="cofactor">
    <cofactor evidence="9">
        <name>Zn(2+)</name>
        <dbReference type="ChEBI" id="CHEBI:29105"/>
    </cofactor>
</comment>
<evidence type="ECO:0000256" key="11">
    <source>
        <dbReference type="SAM" id="MobiDB-lite"/>
    </source>
</evidence>
<dbReference type="STRING" id="261654.GA0070611_1056"/>
<name>A0A1A8Z7M7_9ACTN</name>
<dbReference type="PANTHER" id="PTHR38344">
    <property type="entry name" value="UPF0753 PROTEIN AQ_863"/>
    <property type="match status" value="1"/>
</dbReference>
<evidence type="ECO:0000259" key="14">
    <source>
        <dbReference type="Pfam" id="PF00662"/>
    </source>
</evidence>
<evidence type="ECO:0000256" key="8">
    <source>
        <dbReference type="ARBA" id="ARBA00023136"/>
    </source>
</evidence>
<keyword evidence="16" id="KW-1185">Reference proteome</keyword>
<dbReference type="Pfam" id="PF00662">
    <property type="entry name" value="Proton_antipo_N"/>
    <property type="match status" value="1"/>
</dbReference>
<dbReference type="EMBL" id="LT594323">
    <property type="protein sequence ID" value="SBT39870.1"/>
    <property type="molecule type" value="Genomic_DNA"/>
</dbReference>
<evidence type="ECO:0000256" key="7">
    <source>
        <dbReference type="ARBA" id="ARBA00022989"/>
    </source>
</evidence>
<feature type="region of interest" description="Disordered" evidence="11">
    <location>
        <begin position="1372"/>
        <end position="1394"/>
    </location>
</feature>
<feature type="transmembrane region" description="Helical" evidence="12">
    <location>
        <begin position="36"/>
        <end position="53"/>
    </location>
</feature>
<feature type="binding site" evidence="9">
    <location>
        <position position="914"/>
    </location>
    <ligand>
        <name>Zn(2+)</name>
        <dbReference type="ChEBI" id="CHEBI:29105"/>
    </ligand>
</feature>
<feature type="binding site" evidence="9">
    <location>
        <position position="1089"/>
    </location>
    <ligand>
        <name>Zn(2+)</name>
        <dbReference type="ChEBI" id="CHEBI:29105"/>
    </ligand>
</feature>
<dbReference type="GO" id="GO:0005886">
    <property type="term" value="C:plasma membrane"/>
    <property type="evidence" value="ECO:0007669"/>
    <property type="project" value="UniProtKB-SubCell"/>
</dbReference>
<feature type="transmembrane region" description="Helical" evidence="12">
    <location>
        <begin position="242"/>
        <end position="265"/>
    </location>
</feature>
<dbReference type="PATRIC" id="fig|261654.4.peg.1083"/>
<keyword evidence="6 9" id="KW-0862">Zinc</keyword>
<dbReference type="Pfam" id="PF10070">
    <property type="entry name" value="DabA"/>
    <property type="match status" value="1"/>
</dbReference>
<dbReference type="PRINTS" id="PR01434">
    <property type="entry name" value="NADHDHGNASE5"/>
</dbReference>
<feature type="domain" description="NADH-Ubiquinone oxidoreductase (complex I) chain 5 N-terminal" evidence="14">
    <location>
        <begin position="66"/>
        <end position="112"/>
    </location>
</feature>
<keyword evidence="8 9" id="KW-0472">Membrane</keyword>
<accession>A0A1A8Z7M7</accession>